<dbReference type="Gene3D" id="1.10.1790.10">
    <property type="entry name" value="PRD domain"/>
    <property type="match status" value="1"/>
</dbReference>
<dbReference type="Pfam" id="PF05043">
    <property type="entry name" value="Mga"/>
    <property type="match status" value="1"/>
</dbReference>
<dbReference type="EMBL" id="QRWX01000003">
    <property type="protein sequence ID" value="RGT55002.1"/>
    <property type="molecule type" value="Genomic_DNA"/>
</dbReference>
<keyword evidence="3" id="KW-0010">Activator</keyword>
<organism evidence="7 8">
    <name type="scientific">Solobacterium moorei</name>
    <dbReference type="NCBI Taxonomy" id="102148"/>
    <lineage>
        <taxon>Bacteria</taxon>
        <taxon>Bacillati</taxon>
        <taxon>Bacillota</taxon>
        <taxon>Erysipelotrichia</taxon>
        <taxon>Erysipelotrichales</taxon>
        <taxon>Erysipelotrichaceae</taxon>
        <taxon>Solobacterium</taxon>
    </lineage>
</organism>
<dbReference type="InterPro" id="IPR036634">
    <property type="entry name" value="PRD_sf"/>
</dbReference>
<evidence type="ECO:0000259" key="6">
    <source>
        <dbReference type="PROSITE" id="PS51372"/>
    </source>
</evidence>
<proteinExistence type="predicted"/>
<evidence type="ECO:0000313" key="8">
    <source>
        <dbReference type="Proteomes" id="UP000284731"/>
    </source>
</evidence>
<accession>A0A412PCT8</accession>
<protein>
    <submittedName>
        <fullName evidence="7">PRD domain-containing protein</fullName>
    </submittedName>
</protein>
<dbReference type="Proteomes" id="UP000284731">
    <property type="component" value="Unassembled WGS sequence"/>
</dbReference>
<comment type="caution">
    <text evidence="7">The sequence shown here is derived from an EMBL/GenBank/DDBJ whole genome shotgun (WGS) entry which is preliminary data.</text>
</comment>
<reference evidence="7 8" key="1">
    <citation type="submission" date="2018-08" db="EMBL/GenBank/DDBJ databases">
        <title>A genome reference for cultivated species of the human gut microbiota.</title>
        <authorList>
            <person name="Zou Y."/>
            <person name="Xue W."/>
            <person name="Luo G."/>
        </authorList>
    </citation>
    <scope>NUCLEOTIDE SEQUENCE [LARGE SCALE GENOMIC DNA]</scope>
    <source>
        <strain evidence="7 8">AF18-46</strain>
    </source>
</reference>
<dbReference type="Gene3D" id="1.10.10.10">
    <property type="entry name" value="Winged helix-like DNA-binding domain superfamily/Winged helix DNA-binding domain"/>
    <property type="match status" value="2"/>
</dbReference>
<dbReference type="InterPro" id="IPR002178">
    <property type="entry name" value="PTS_EIIA_type-2_dom"/>
</dbReference>
<evidence type="ECO:0000259" key="5">
    <source>
        <dbReference type="PROSITE" id="PS51094"/>
    </source>
</evidence>
<dbReference type="Pfam" id="PF00874">
    <property type="entry name" value="PRD"/>
    <property type="match status" value="2"/>
</dbReference>
<sequence length="634" mass="73842">MERKYEKLINYMLQHESELTSKQLANAMNVSVRTIKTYIANINKDARTKVIISNNTGYVINHTLAQSYLSDVRNEIPQDFKDRFRFICREFLLKHSDSLNIDDLCEKLFVSESTLRSDVKRINQLNSAYQIRMEFYKEYLLLRGPERELRKMFNITVFDDIGGNYFDYQLIQDEFPDFDPRHMVRAIRQTFAKNNYYINEFALFNLVLHISIIIERLKKGCFIEQRNTLHMPAEEKYIILDLCEIIEDIYNVKFNIEEITEMYILFRANANTLNPDDRETLITLVGQEISEDTIALVEDVQNNYYIDLSSNAFLIPFAMHLKNLIFRVQNDKGVFNPMATMIRSTQPIVFDIALFIARQLSSKYKIIIDESEVAFMALHIGGEIERQKQTANRIQTVLLCPNYRNISTQLYNNLLLSFSNDINIIASISNSDELQKMKIDMLITTVNMPAVKEYEQVLISPFLSPADKVKVQESIEIVRNNLINRTLKKHFFDYFREDIFYICMQEITNSTTAIEFLAKNLFEMGYVDESFAAKVMEREKAVSTAFNDVAIPHSIEMDSAKTSVSVLICKDGLPWGGQIVHIILLMSISKTNHAEFSRLYEALVTLFSNTENVRNFSKCTDFKSFHNLIMSFIK</sequence>
<evidence type="ECO:0000313" key="7">
    <source>
        <dbReference type="EMBL" id="RGT55002.1"/>
    </source>
</evidence>
<dbReference type="PANTHER" id="PTHR30185:SF12">
    <property type="entry name" value="TRANSCRIPTIONAL REGULATOR MANR"/>
    <property type="match status" value="1"/>
</dbReference>
<dbReference type="InterPro" id="IPR016152">
    <property type="entry name" value="PTrfase/Anion_transptr"/>
</dbReference>
<dbReference type="InterPro" id="IPR007737">
    <property type="entry name" value="Mga_HTH"/>
</dbReference>
<dbReference type="PROSITE" id="PS51372">
    <property type="entry name" value="PRD_2"/>
    <property type="match status" value="1"/>
</dbReference>
<dbReference type="InterPro" id="IPR011608">
    <property type="entry name" value="PRD"/>
</dbReference>
<evidence type="ECO:0000256" key="1">
    <source>
        <dbReference type="ARBA" id="ARBA00022737"/>
    </source>
</evidence>
<evidence type="ECO:0000256" key="4">
    <source>
        <dbReference type="ARBA" id="ARBA00023163"/>
    </source>
</evidence>
<dbReference type="Pfam" id="PF00359">
    <property type="entry name" value="PTS_EIIA_2"/>
    <property type="match status" value="1"/>
</dbReference>
<dbReference type="SUPFAM" id="SSF63520">
    <property type="entry name" value="PTS-regulatory domain, PRD"/>
    <property type="match status" value="2"/>
</dbReference>
<dbReference type="InterPro" id="IPR036388">
    <property type="entry name" value="WH-like_DNA-bd_sf"/>
</dbReference>
<dbReference type="PANTHER" id="PTHR30185">
    <property type="entry name" value="CRYPTIC BETA-GLUCOSIDE BGL OPERON ANTITERMINATOR"/>
    <property type="match status" value="1"/>
</dbReference>
<feature type="domain" description="PTS EIIA type-2" evidence="5">
    <location>
        <begin position="493"/>
        <end position="632"/>
    </location>
</feature>
<dbReference type="GO" id="GO:0006355">
    <property type="term" value="P:regulation of DNA-templated transcription"/>
    <property type="evidence" value="ECO:0007669"/>
    <property type="project" value="InterPro"/>
</dbReference>
<feature type="domain" description="PRD" evidence="6">
    <location>
        <begin position="284"/>
        <end position="390"/>
    </location>
</feature>
<name>A0A412PCT8_9FIRM</name>
<evidence type="ECO:0000256" key="2">
    <source>
        <dbReference type="ARBA" id="ARBA00023015"/>
    </source>
</evidence>
<evidence type="ECO:0000256" key="3">
    <source>
        <dbReference type="ARBA" id="ARBA00023159"/>
    </source>
</evidence>
<keyword evidence="2" id="KW-0805">Transcription regulation</keyword>
<dbReference type="Pfam" id="PF08279">
    <property type="entry name" value="HTH_11"/>
    <property type="match status" value="1"/>
</dbReference>
<dbReference type="SUPFAM" id="SSF55804">
    <property type="entry name" value="Phoshotransferase/anion transport protein"/>
    <property type="match status" value="1"/>
</dbReference>
<dbReference type="PROSITE" id="PS51094">
    <property type="entry name" value="PTS_EIIA_TYPE_2"/>
    <property type="match status" value="1"/>
</dbReference>
<keyword evidence="4" id="KW-0804">Transcription</keyword>
<dbReference type="RefSeq" id="WP_118765047.1">
    <property type="nucleotide sequence ID" value="NZ_CABJCF010000003.1"/>
</dbReference>
<dbReference type="AlphaFoldDB" id="A0A412PCT8"/>
<gene>
    <name evidence="7" type="ORF">DWX20_07480</name>
</gene>
<keyword evidence="1" id="KW-0677">Repeat</keyword>
<dbReference type="Gene3D" id="3.40.930.10">
    <property type="entry name" value="Mannitol-specific EII, Chain A"/>
    <property type="match status" value="1"/>
</dbReference>
<dbReference type="InterPro" id="IPR050661">
    <property type="entry name" value="BglG_antiterminators"/>
</dbReference>
<dbReference type="InterPro" id="IPR013196">
    <property type="entry name" value="HTH_11"/>
</dbReference>